<keyword evidence="3" id="KW-1185">Reference proteome</keyword>
<feature type="compositionally biased region" description="Basic and acidic residues" evidence="1">
    <location>
        <begin position="266"/>
        <end position="277"/>
    </location>
</feature>
<dbReference type="PANTHER" id="PTHR47434">
    <property type="entry name" value="PROTEIN PTST HOMOLOG 3, CHLOROPLASTIC"/>
    <property type="match status" value="1"/>
</dbReference>
<evidence type="ECO:0000313" key="3">
    <source>
        <dbReference type="Proteomes" id="UP000530660"/>
    </source>
</evidence>
<dbReference type="PANTHER" id="PTHR47434:SF1">
    <property type="entry name" value="PROTEIN PTST HOMOLOG 2, CHLOROPLASTIC"/>
    <property type="match status" value="1"/>
</dbReference>
<evidence type="ECO:0000313" key="2">
    <source>
        <dbReference type="EMBL" id="KAF6001102.1"/>
    </source>
</evidence>
<feature type="compositionally biased region" description="Basic and acidic residues" evidence="1">
    <location>
        <begin position="96"/>
        <end position="111"/>
    </location>
</feature>
<feature type="region of interest" description="Disordered" evidence="1">
    <location>
        <begin position="96"/>
        <end position="144"/>
    </location>
</feature>
<protein>
    <submittedName>
        <fullName evidence="2">Uncharacterized protein</fullName>
    </submittedName>
</protein>
<organism evidence="2 3">
    <name type="scientific">Cyanidiococcus yangmingshanensis</name>
    <dbReference type="NCBI Taxonomy" id="2690220"/>
    <lineage>
        <taxon>Eukaryota</taxon>
        <taxon>Rhodophyta</taxon>
        <taxon>Bangiophyceae</taxon>
        <taxon>Cyanidiales</taxon>
        <taxon>Cyanidiaceae</taxon>
        <taxon>Cyanidiococcus</taxon>
    </lineage>
</organism>
<reference evidence="2 3" key="1">
    <citation type="journal article" date="2020" name="J. Phycol.">
        <title>Comparative genome analysis reveals Cyanidiococcus gen. nov., a new extremophilic red algal genus sister to Cyanidioschyzon (Cyanidioschyzonaceae, Rhodophyta).</title>
        <authorList>
            <person name="Liu S.-L."/>
            <person name="Chiang Y.-R."/>
            <person name="Yoon H.S."/>
            <person name="Fu H.-Y."/>
        </authorList>
    </citation>
    <scope>NUCLEOTIDE SEQUENCE [LARGE SCALE GENOMIC DNA]</scope>
    <source>
        <strain evidence="2 3">THAL066</strain>
    </source>
</reference>
<feature type="region of interest" description="Disordered" evidence="1">
    <location>
        <begin position="710"/>
        <end position="729"/>
    </location>
</feature>
<gene>
    <name evidence="2" type="ORF">F1559_002851</name>
</gene>
<feature type="region of interest" description="Disordered" evidence="1">
    <location>
        <begin position="246"/>
        <end position="282"/>
    </location>
</feature>
<dbReference type="EMBL" id="VWRR01000016">
    <property type="protein sequence ID" value="KAF6001102.1"/>
    <property type="molecule type" value="Genomic_DNA"/>
</dbReference>
<comment type="caution">
    <text evidence="2">The sequence shown here is derived from an EMBL/GenBank/DDBJ whole genome shotgun (WGS) entry which is preliminary data.</text>
</comment>
<sequence>MLDVAFLWNGVYEKALAKPIVRRERRNDCKPYWSTNRYRRRPQVFRVQLVDNSDQEQIPPVHSPFSGIATSESVHNKSKYAEVLLEKNEKLRRWTEENLERPRTEKARDDTAFDTDSVDDSLSERRRNANDPEDVGVSGKRSRRFSRPPRPWGFWTEENLVREVLEFVERRPKTKDGPEYMPTSNELRRANRSDLVQAIIRFGGYVKIAERCGLRTHRRESYFWRKDFGRLEKEIWDFIRERDGPEALPPEAFGKIGDDPAPSGKENSERTTREPQSRPRMPTYNELAAAKKYIVCYAINSYGGFHEVAKRMNLEISSDETPWRSRDALIAELKRLFGDLMEKQNRLPRQQDLVRLGRHDLDWAIHRWHGGYVRLAASMGYLRSRLPCKPRNFWSEEKNLENELRALLKATNLGWRMPRRDELEALDRHDLIYAIRKFGGFITVASKLGLSRESINGTRPRGYWSNFENLRNELEAFIQENGHPGIMPRFDQFRMYDREDLIRAIQRHGGPAEVARRMHYFWYGPSSFWRDFENVRKRLCAFLQKPGQPQGRMPTQQELILAGRLDLVYGVHLHGGVYEVAWRLGLDVVDPPRAPFYWNAFENVETEIFSFLNCAVTAAWIQNGVMPTSITVVRSGRRDLAASIRRHGGWDVITRRFNLRPACPKRSKGYWNSFRNVEAELLLYVEQREQVVAEFLRNHAAWLLSPADENEHAAGQAPDEGAGVPAPDRASKPFRSIVDAIRNGERVPAMPTADELRLDGRADLLFACERIHGGLAAVASRIGWRSLSERLSLDTLKNDRDALERELMTMWMPLYGAVDEMPREEDLLRTGRVDIHEAILHHGGYVAMARSMNLRHPEDPEWKDWYEKRFVKQRKSTKTTGTKTQITEKSESAE</sequence>
<dbReference type="AlphaFoldDB" id="A0A7J7IDC5"/>
<dbReference type="OrthoDB" id="2779at2759"/>
<name>A0A7J7IDC5_9RHOD</name>
<feature type="region of interest" description="Disordered" evidence="1">
    <location>
        <begin position="873"/>
        <end position="894"/>
    </location>
</feature>
<feature type="compositionally biased region" description="Acidic residues" evidence="1">
    <location>
        <begin position="112"/>
        <end position="121"/>
    </location>
</feature>
<proteinExistence type="predicted"/>
<accession>A0A7J7IDC5</accession>
<evidence type="ECO:0000256" key="1">
    <source>
        <dbReference type="SAM" id="MobiDB-lite"/>
    </source>
</evidence>
<dbReference type="Proteomes" id="UP000530660">
    <property type="component" value="Unassembled WGS sequence"/>
</dbReference>